<dbReference type="GO" id="GO:0000976">
    <property type="term" value="F:transcription cis-regulatory region binding"/>
    <property type="evidence" value="ECO:0007669"/>
    <property type="project" value="TreeGrafter"/>
</dbReference>
<evidence type="ECO:0000259" key="8">
    <source>
        <dbReference type="PROSITE" id="PS51740"/>
    </source>
</evidence>
<dbReference type="HAMAP" id="MF_01008">
    <property type="entry name" value="MraZ"/>
    <property type="match status" value="1"/>
</dbReference>
<name>A0A937X737_UNCEI</name>
<dbReference type="Proteomes" id="UP000748308">
    <property type="component" value="Unassembled WGS sequence"/>
</dbReference>
<dbReference type="CDD" id="cd16321">
    <property type="entry name" value="MraZ_C"/>
    <property type="match status" value="1"/>
</dbReference>
<gene>
    <name evidence="7" type="primary">mraZ</name>
    <name evidence="9" type="ORF">FJY75_03420</name>
</gene>
<evidence type="ECO:0000256" key="1">
    <source>
        <dbReference type="ARBA" id="ARBA00013860"/>
    </source>
</evidence>
<dbReference type="InterPro" id="IPR035642">
    <property type="entry name" value="MraZ_N"/>
</dbReference>
<comment type="subcellular location">
    <subcellularLocation>
        <location evidence="7">Cytoplasm</location>
        <location evidence="7">Nucleoid</location>
    </subcellularLocation>
</comment>
<dbReference type="InterPro" id="IPR020603">
    <property type="entry name" value="MraZ_dom"/>
</dbReference>
<protein>
    <recommendedName>
        <fullName evidence="1 7">Transcriptional regulator MraZ</fullName>
    </recommendedName>
</protein>
<dbReference type="InterPro" id="IPR037914">
    <property type="entry name" value="SpoVT-AbrB_sf"/>
</dbReference>
<dbReference type="GO" id="GO:0009295">
    <property type="term" value="C:nucleoid"/>
    <property type="evidence" value="ECO:0007669"/>
    <property type="project" value="UniProtKB-SubCell"/>
</dbReference>
<dbReference type="InterPro" id="IPR007159">
    <property type="entry name" value="SpoVT-AbrB_dom"/>
</dbReference>
<accession>A0A937X737</accession>
<keyword evidence="3" id="KW-0677">Repeat</keyword>
<feature type="domain" description="SpoVT-AbrB" evidence="8">
    <location>
        <begin position="8"/>
        <end position="59"/>
    </location>
</feature>
<comment type="caution">
    <text evidence="9">The sequence shown here is derived from an EMBL/GenBank/DDBJ whole genome shotgun (WGS) entry which is preliminary data.</text>
</comment>
<proteinExistence type="inferred from homology"/>
<dbReference type="GO" id="GO:0003700">
    <property type="term" value="F:DNA-binding transcription factor activity"/>
    <property type="evidence" value="ECO:0007669"/>
    <property type="project" value="UniProtKB-UniRule"/>
</dbReference>
<keyword evidence="6 7" id="KW-0804">Transcription</keyword>
<evidence type="ECO:0000256" key="6">
    <source>
        <dbReference type="ARBA" id="ARBA00023163"/>
    </source>
</evidence>
<evidence type="ECO:0000256" key="5">
    <source>
        <dbReference type="ARBA" id="ARBA00023125"/>
    </source>
</evidence>
<evidence type="ECO:0000256" key="4">
    <source>
        <dbReference type="ARBA" id="ARBA00023015"/>
    </source>
</evidence>
<reference evidence="9" key="1">
    <citation type="submission" date="2019-03" db="EMBL/GenBank/DDBJ databases">
        <title>Lake Tanganyika Metagenome-Assembled Genomes (MAGs).</title>
        <authorList>
            <person name="Tran P."/>
        </authorList>
    </citation>
    <scope>NUCLEOTIDE SEQUENCE</scope>
    <source>
        <strain evidence="9">M_DeepCast_400m_m2_100</strain>
    </source>
</reference>
<dbReference type="AlphaFoldDB" id="A0A937X737"/>
<evidence type="ECO:0000256" key="3">
    <source>
        <dbReference type="ARBA" id="ARBA00022737"/>
    </source>
</evidence>
<feature type="domain" description="SpoVT-AbrB" evidence="8">
    <location>
        <begin position="89"/>
        <end position="132"/>
    </location>
</feature>
<keyword evidence="5 7" id="KW-0238">DNA-binding</keyword>
<dbReference type="CDD" id="cd16320">
    <property type="entry name" value="MraZ_N"/>
    <property type="match status" value="1"/>
</dbReference>
<dbReference type="GO" id="GO:0005737">
    <property type="term" value="C:cytoplasm"/>
    <property type="evidence" value="ECO:0007669"/>
    <property type="project" value="UniProtKB-UniRule"/>
</dbReference>
<dbReference type="InterPro" id="IPR003444">
    <property type="entry name" value="MraZ"/>
</dbReference>
<comment type="subunit">
    <text evidence="7">Forms oligomers.</text>
</comment>
<evidence type="ECO:0000313" key="10">
    <source>
        <dbReference type="Proteomes" id="UP000748308"/>
    </source>
</evidence>
<dbReference type="PROSITE" id="PS51740">
    <property type="entry name" value="SPOVT_ABRB"/>
    <property type="match status" value="2"/>
</dbReference>
<dbReference type="GO" id="GO:2000143">
    <property type="term" value="P:negative regulation of DNA-templated transcription initiation"/>
    <property type="evidence" value="ECO:0007669"/>
    <property type="project" value="TreeGrafter"/>
</dbReference>
<evidence type="ECO:0000256" key="7">
    <source>
        <dbReference type="HAMAP-Rule" id="MF_01008"/>
    </source>
</evidence>
<dbReference type="SUPFAM" id="SSF89447">
    <property type="entry name" value="AbrB/MazE/MraZ-like"/>
    <property type="match status" value="1"/>
</dbReference>
<dbReference type="PANTHER" id="PTHR34701">
    <property type="entry name" value="TRANSCRIPTIONAL REGULATOR MRAZ"/>
    <property type="match status" value="1"/>
</dbReference>
<dbReference type="InterPro" id="IPR038619">
    <property type="entry name" value="MraZ_sf"/>
</dbReference>
<keyword evidence="4 7" id="KW-0805">Transcription regulation</keyword>
<dbReference type="InterPro" id="IPR035644">
    <property type="entry name" value="MraZ_C"/>
</dbReference>
<dbReference type="EMBL" id="VGIY01000052">
    <property type="protein sequence ID" value="MBM3316881.1"/>
    <property type="molecule type" value="Genomic_DNA"/>
</dbReference>
<sequence length="157" mass="17763">MRPQFLGRWESTIDEKRRLTLPAPVRKKIASLDGESADGIELISTVGHRGCVLLIPPSIWEEFARSIFQAPVQGNRDALLLRGRMARYGAHCKIDSSGRVTLTEEQIKVAGIERRAVVFGNFTRIEIWNPEQFERENPPITDIDAHDQLIAKFLDQG</sequence>
<comment type="similarity">
    <text evidence="7">Belongs to the MraZ family.</text>
</comment>
<organism evidence="9 10">
    <name type="scientific">Eiseniibacteriota bacterium</name>
    <dbReference type="NCBI Taxonomy" id="2212470"/>
    <lineage>
        <taxon>Bacteria</taxon>
        <taxon>Candidatus Eiseniibacteriota</taxon>
    </lineage>
</organism>
<evidence type="ECO:0000256" key="2">
    <source>
        <dbReference type="ARBA" id="ARBA00022490"/>
    </source>
</evidence>
<dbReference type="Pfam" id="PF02381">
    <property type="entry name" value="MraZ"/>
    <property type="match status" value="1"/>
</dbReference>
<keyword evidence="2 7" id="KW-0963">Cytoplasm</keyword>
<evidence type="ECO:0000313" key="9">
    <source>
        <dbReference type="EMBL" id="MBM3316881.1"/>
    </source>
</evidence>
<dbReference type="Gene3D" id="3.40.1550.20">
    <property type="entry name" value="Transcriptional regulator MraZ domain"/>
    <property type="match status" value="1"/>
</dbReference>
<dbReference type="PANTHER" id="PTHR34701:SF1">
    <property type="entry name" value="TRANSCRIPTIONAL REGULATOR MRAZ"/>
    <property type="match status" value="1"/>
</dbReference>